<dbReference type="OrthoDB" id="160645at2759"/>
<keyword evidence="2" id="KW-0732">Signal</keyword>
<evidence type="ECO:0000256" key="2">
    <source>
        <dbReference type="SAM" id="SignalP"/>
    </source>
</evidence>
<dbReference type="Pfam" id="PF23865">
    <property type="entry name" value="DUF7223"/>
    <property type="match status" value="1"/>
</dbReference>
<feature type="region of interest" description="Disordered" evidence="1">
    <location>
        <begin position="308"/>
        <end position="343"/>
    </location>
</feature>
<proteinExistence type="predicted"/>
<evidence type="ECO:0000256" key="1">
    <source>
        <dbReference type="SAM" id="MobiDB-lite"/>
    </source>
</evidence>
<feature type="compositionally biased region" description="Polar residues" evidence="1">
    <location>
        <begin position="785"/>
        <end position="796"/>
    </location>
</feature>
<evidence type="ECO:0000259" key="3">
    <source>
        <dbReference type="Pfam" id="PF22974"/>
    </source>
</evidence>
<dbReference type="RefSeq" id="XP_013422504.1">
    <property type="nucleotide sequence ID" value="XM_013567050.1"/>
</dbReference>
<dbReference type="InterPro" id="IPR055647">
    <property type="entry name" value="DUF7223"/>
</dbReference>
<reference evidence="5 6" key="1">
    <citation type="journal article" date="2014" name="BMC Genomics">
        <title>Genome sequencing of four Aureobasidium pullulans varieties: biotechnological potential, stress tolerance, and description of new species.</title>
        <authorList>
            <person name="Gostin Ar C."/>
            <person name="Ohm R.A."/>
            <person name="Kogej T."/>
            <person name="Sonjak S."/>
            <person name="Turk M."/>
            <person name="Zajc J."/>
            <person name="Zalar P."/>
            <person name="Grube M."/>
            <person name="Sun H."/>
            <person name="Han J."/>
            <person name="Sharma A."/>
            <person name="Chiniquy J."/>
            <person name="Ngan C.Y."/>
            <person name="Lipzen A."/>
            <person name="Barry K."/>
            <person name="Grigoriev I.V."/>
            <person name="Gunde-Cimerman N."/>
        </authorList>
    </citation>
    <scope>NUCLEOTIDE SEQUENCE [LARGE SCALE GENOMIC DNA]</scope>
    <source>
        <strain evidence="5 6">CBS 147.97</strain>
    </source>
</reference>
<feature type="region of interest" description="Disordered" evidence="1">
    <location>
        <begin position="785"/>
        <end position="847"/>
    </location>
</feature>
<name>A0A074WEK1_9PEZI</name>
<accession>A0A074WEK1</accession>
<feature type="signal peptide" evidence="2">
    <location>
        <begin position="1"/>
        <end position="21"/>
    </location>
</feature>
<feature type="domain" description="DUF7223" evidence="4">
    <location>
        <begin position="512"/>
        <end position="703"/>
    </location>
</feature>
<keyword evidence="6" id="KW-1185">Reference proteome</keyword>
<evidence type="ECO:0000313" key="5">
    <source>
        <dbReference type="EMBL" id="KEQ68317.1"/>
    </source>
</evidence>
<dbReference type="EMBL" id="KL584732">
    <property type="protein sequence ID" value="KEQ68317.1"/>
    <property type="molecule type" value="Genomic_DNA"/>
</dbReference>
<sequence>MFGHYPILGGLSLGLIARVSAKPLNINGTTLGPITNVSVTDVITANIVDSDEIINITVLPESGPIAENAAAPLAGSQLSSLMTTTVQLAVASTTSFADQYTSTVTDTAPQCALGSVSGSPATSSAMIAGQAPFATAASSSVPVAYAASTLLPAVHWDYPTNDLQNLAPANGSNLYYSSGGVSDPTVQHLFGALSSTFQYDAVVLDHSSYVANTSCSSDGILVTFTSTDAYNFASSSWAAASSGFVLVTYTDGCHGASNQQRTFWLIKSLEFSPNSLSIIAEVETEVAIENALSNVDFQWGTYYPPKGNSTASSSSTTSSIAGAQTSSSGRPSPSSSSRGSTSGAVCGNAPSSIIDGLPAANCGDADFDMELDTAIGFLQFDSESSDAASFEEFLPGDVLNATQLADLQDSRTLSRRTSLLGKRSLWDDISDGASSVFDTAVDAGAQAIQAAKDLANEAAAKAAQLAKDLTELDPSISASTDFNFGPDANADSPWGKAAQVYATSASTQSGAGSADVTIYCVDCGIKGHVALAGQVKFNIVDGLHSLNANINANLEAGVNIGLVANAQYSNTNTRRLVEQALPEVGVSVDSIFSVGVFLTVDAVSTVDVSATGQAIVGVTMTIPDFEAKLDLFDQNSAGGSGVTGIEPIFNKRFEATGKIAASVQLALPIEFNCGFEIPALSLKRAISLIERPSLYGKLTVAASTSNVDPASETCNNGIEYFANVQNDLKFDFLGLQTFDLNHYESPPLLQGCQHFTSNDIAKNDLSLSAPAIKGLYANATGKTVTPNLDQPGSTSRRYAFVRRDNTTSTTNDNGDVIDDEPQNDFHNTDTSDETTGTVTDDSTDADGTEYQESASQALELAADAKAQDGIIFTTLIDSQKTFQIAPAQDGPTSDAGLFATAKNLIFGDDQDRVLLFYPEEIGAYNASRIRLAPVSAVPKTAQIITLSQLPGASASSSTYFAFSLEKEIYNLVLCNFDNGAASKVFLVSGQSGLDSLQKNPDIKYTITGAPVSSCAPLSLANGGNGVV</sequence>
<feature type="domain" description="DUF7029" evidence="3">
    <location>
        <begin position="196"/>
        <end position="292"/>
    </location>
</feature>
<gene>
    <name evidence="5" type="ORF">M436DRAFT_86559</name>
</gene>
<evidence type="ECO:0000313" key="6">
    <source>
        <dbReference type="Proteomes" id="UP000027730"/>
    </source>
</evidence>
<dbReference type="InterPro" id="IPR054293">
    <property type="entry name" value="DUF7029"/>
</dbReference>
<feature type="chain" id="PRO_5001701383" evidence="2">
    <location>
        <begin position="22"/>
        <end position="1027"/>
    </location>
</feature>
<dbReference type="AlphaFoldDB" id="A0A074WEK1"/>
<dbReference type="Proteomes" id="UP000027730">
    <property type="component" value="Unassembled WGS sequence"/>
</dbReference>
<evidence type="ECO:0000259" key="4">
    <source>
        <dbReference type="Pfam" id="PF23865"/>
    </source>
</evidence>
<dbReference type="Pfam" id="PF22974">
    <property type="entry name" value="DUF7029"/>
    <property type="match status" value="1"/>
</dbReference>
<protein>
    <submittedName>
        <fullName evidence="5">Uncharacterized protein</fullName>
    </submittedName>
</protein>
<dbReference type="HOGENOM" id="CLU_006356_0_0_1"/>
<dbReference type="STRING" id="1043004.A0A074WEK1"/>
<organism evidence="5 6">
    <name type="scientific">Aureobasidium namibiae CBS 147.97</name>
    <dbReference type="NCBI Taxonomy" id="1043004"/>
    <lineage>
        <taxon>Eukaryota</taxon>
        <taxon>Fungi</taxon>
        <taxon>Dikarya</taxon>
        <taxon>Ascomycota</taxon>
        <taxon>Pezizomycotina</taxon>
        <taxon>Dothideomycetes</taxon>
        <taxon>Dothideomycetidae</taxon>
        <taxon>Dothideales</taxon>
        <taxon>Saccotheciaceae</taxon>
        <taxon>Aureobasidium</taxon>
    </lineage>
</organism>
<feature type="compositionally biased region" description="Low complexity" evidence="1">
    <location>
        <begin position="309"/>
        <end position="342"/>
    </location>
</feature>
<dbReference type="GeneID" id="25417746"/>